<dbReference type="InterPro" id="IPR045518">
    <property type="entry name" value="2EXR"/>
</dbReference>
<evidence type="ECO:0000259" key="2">
    <source>
        <dbReference type="Pfam" id="PF20150"/>
    </source>
</evidence>
<organism evidence="3 4">
    <name type="scientific">Diaporthe helianthi</name>
    <dbReference type="NCBI Taxonomy" id="158607"/>
    <lineage>
        <taxon>Eukaryota</taxon>
        <taxon>Fungi</taxon>
        <taxon>Dikarya</taxon>
        <taxon>Ascomycota</taxon>
        <taxon>Pezizomycotina</taxon>
        <taxon>Sordariomycetes</taxon>
        <taxon>Sordariomycetidae</taxon>
        <taxon>Diaporthales</taxon>
        <taxon>Diaporthaceae</taxon>
        <taxon>Diaporthe</taxon>
    </lineage>
</organism>
<dbReference type="InParanoid" id="A0A2P5I3Y1"/>
<evidence type="ECO:0000313" key="4">
    <source>
        <dbReference type="Proteomes" id="UP000094444"/>
    </source>
</evidence>
<protein>
    <recommendedName>
        <fullName evidence="2">2EXR domain-containing protein</fullName>
    </recommendedName>
</protein>
<proteinExistence type="predicted"/>
<comment type="caution">
    <text evidence="3">The sequence shown here is derived from an EMBL/GenBank/DDBJ whole genome shotgun (WGS) entry which is preliminary data.</text>
</comment>
<keyword evidence="4" id="KW-1185">Reference proteome</keyword>
<feature type="region of interest" description="Disordered" evidence="1">
    <location>
        <begin position="448"/>
        <end position="467"/>
    </location>
</feature>
<dbReference type="EMBL" id="MAVT02000291">
    <property type="protein sequence ID" value="POS77207.1"/>
    <property type="molecule type" value="Genomic_DNA"/>
</dbReference>
<evidence type="ECO:0000313" key="3">
    <source>
        <dbReference type="EMBL" id="POS77207.1"/>
    </source>
</evidence>
<dbReference type="Proteomes" id="UP000094444">
    <property type="component" value="Unassembled WGS sequence"/>
</dbReference>
<evidence type="ECO:0000256" key="1">
    <source>
        <dbReference type="SAM" id="MobiDB-lite"/>
    </source>
</evidence>
<accession>A0A2P5I3Y1</accession>
<feature type="domain" description="2EXR" evidence="2">
    <location>
        <begin position="4"/>
        <end position="114"/>
    </location>
</feature>
<gene>
    <name evidence="3" type="ORF">DHEL01_v204404</name>
</gene>
<dbReference type="Pfam" id="PF20150">
    <property type="entry name" value="2EXR"/>
    <property type="match status" value="1"/>
</dbReference>
<feature type="compositionally biased region" description="Low complexity" evidence="1">
    <location>
        <begin position="454"/>
        <end position="467"/>
    </location>
</feature>
<name>A0A2P5I3Y1_DIAHE</name>
<sequence length="467" mass="52919">MAQFQHFIDLPKELQDHIWDMAIRNDDPAVHFFTIYDTLGDNESVVNPAKKVHTTRDSYVKAFYIGFAAPRCRASGQLSWTDGNISTYLTDSGLWTACHRSRERMLRRFRPSETSPQASPRHMPLDQEAVKQICEKPTASINMDFTRDNGERQCLTVRPSTDLIILQLPENSNISWGNGGHWGWIQHFPLFRWKSNEWLWNSSDIKNVAVEYNPAWASFDPHNEYGPFPDITAGFSKVNEIDGLDTFWFIDYSLKRRYKPDKSDSRQTFRAGNLTFIEGPGREGKYSAHALVYKLESYNEFLADELFEYDGWEVSGGADMRVLACVDMASEGELPTRDECVPAQSANGVCESNVDCSSRSSTSWEILPFFSSTADIPITLHKLAFASQPNQKKYLEQQIAADTENLARVVEKRRDLVQKIKATKKDLAALPEGGTTVNQEVQALLADEVEPQQEESVVSTTTVENTS</sequence>
<dbReference type="OrthoDB" id="3596450at2759"/>
<reference evidence="3" key="1">
    <citation type="submission" date="2017-09" db="EMBL/GenBank/DDBJ databases">
        <title>Polyketide synthases of a Diaporthe helianthi virulent isolate.</title>
        <authorList>
            <person name="Baroncelli R."/>
        </authorList>
    </citation>
    <scope>NUCLEOTIDE SEQUENCE [LARGE SCALE GENOMIC DNA]</scope>
    <source>
        <strain evidence="3">7/96</strain>
    </source>
</reference>
<dbReference type="AlphaFoldDB" id="A0A2P5I3Y1"/>